<dbReference type="EMBL" id="NBNE01004162">
    <property type="protein sequence ID" value="OWZ05989.1"/>
    <property type="molecule type" value="Genomic_DNA"/>
</dbReference>
<dbReference type="AlphaFoldDB" id="A0A225VLU7"/>
<evidence type="ECO:0000256" key="1">
    <source>
        <dbReference type="SAM" id="SignalP"/>
    </source>
</evidence>
<name>A0A225VLU7_9STRA</name>
<proteinExistence type="predicted"/>
<dbReference type="Proteomes" id="UP000198211">
    <property type="component" value="Unassembled WGS sequence"/>
</dbReference>
<feature type="signal peptide" evidence="1">
    <location>
        <begin position="1"/>
        <end position="20"/>
    </location>
</feature>
<organism evidence="2 3">
    <name type="scientific">Phytophthora megakarya</name>
    <dbReference type="NCBI Taxonomy" id="4795"/>
    <lineage>
        <taxon>Eukaryota</taxon>
        <taxon>Sar</taxon>
        <taxon>Stramenopiles</taxon>
        <taxon>Oomycota</taxon>
        <taxon>Peronosporomycetes</taxon>
        <taxon>Peronosporales</taxon>
        <taxon>Peronosporaceae</taxon>
        <taxon>Phytophthora</taxon>
    </lineage>
</organism>
<sequence length="167" mass="19547">MWFQVWLLVVVLGPLKSVLAIEADAHQSFTWEPHHSVTPELTPTRFLRAIDAAPTDVGLKHPHSSQHTNEERAITVPHRFKNAGEKIIVWSHNKLYRTIEWMVGPHAANKAFFKLIEHVYYPILYRFNKTPDDFLKRARVQYDPIKRLHDEQSAALYAAWIAKYHPY</sequence>
<keyword evidence="1" id="KW-0732">Signal</keyword>
<evidence type="ECO:0000313" key="3">
    <source>
        <dbReference type="Proteomes" id="UP000198211"/>
    </source>
</evidence>
<accession>A0A225VLU7</accession>
<reference evidence="3" key="1">
    <citation type="submission" date="2017-03" db="EMBL/GenBank/DDBJ databases">
        <title>Phytopthora megakarya and P. palmivora, two closely related causual agents of cacao black pod achieved similar genome size and gene model numbers by different mechanisms.</title>
        <authorList>
            <person name="Ali S."/>
            <person name="Shao J."/>
            <person name="Larry D.J."/>
            <person name="Kronmiller B."/>
            <person name="Shen D."/>
            <person name="Strem M.D."/>
            <person name="Melnick R.L."/>
            <person name="Guiltinan M.J."/>
            <person name="Tyler B.M."/>
            <person name="Meinhardt L.W."/>
            <person name="Bailey B.A."/>
        </authorList>
    </citation>
    <scope>NUCLEOTIDE SEQUENCE [LARGE SCALE GENOMIC DNA]</scope>
    <source>
        <strain evidence="3">zdho120</strain>
    </source>
</reference>
<protein>
    <submittedName>
        <fullName evidence="2">RxLR effector protein</fullName>
    </submittedName>
</protein>
<feature type="chain" id="PRO_5012601312" evidence="1">
    <location>
        <begin position="21"/>
        <end position="167"/>
    </location>
</feature>
<evidence type="ECO:0000313" key="2">
    <source>
        <dbReference type="EMBL" id="OWZ05989.1"/>
    </source>
</evidence>
<comment type="caution">
    <text evidence="2">The sequence shown here is derived from an EMBL/GenBank/DDBJ whole genome shotgun (WGS) entry which is preliminary data.</text>
</comment>
<gene>
    <name evidence="2" type="ORF">PHMEG_00021817</name>
</gene>
<keyword evidence="3" id="KW-1185">Reference proteome</keyword>